<reference evidence="2 3" key="1">
    <citation type="journal article" date="2015" name="Genome Announc.">
        <title>Expanding the biotechnology potential of lactobacilli through comparative genomics of 213 strains and associated genera.</title>
        <authorList>
            <person name="Sun Z."/>
            <person name="Harris H.M."/>
            <person name="McCann A."/>
            <person name="Guo C."/>
            <person name="Argimon S."/>
            <person name="Zhang W."/>
            <person name="Yang X."/>
            <person name="Jeffery I.B."/>
            <person name="Cooney J.C."/>
            <person name="Kagawa T.F."/>
            <person name="Liu W."/>
            <person name="Song Y."/>
            <person name="Salvetti E."/>
            <person name="Wrobel A."/>
            <person name="Rasinkangas P."/>
            <person name="Parkhill J."/>
            <person name="Rea M.C."/>
            <person name="O'Sullivan O."/>
            <person name="Ritari J."/>
            <person name="Douillard F.P."/>
            <person name="Paul Ross R."/>
            <person name="Yang R."/>
            <person name="Briner A.E."/>
            <person name="Felis G.E."/>
            <person name="de Vos W.M."/>
            <person name="Barrangou R."/>
            <person name="Klaenhammer T.R."/>
            <person name="Caufield P.W."/>
            <person name="Cui Y."/>
            <person name="Zhang H."/>
            <person name="O'Toole P.W."/>
        </authorList>
    </citation>
    <scope>NUCLEOTIDE SEQUENCE [LARGE SCALE GENOMIC DNA]</scope>
    <source>
        <strain evidence="2 3">DSM 20178</strain>
    </source>
</reference>
<keyword evidence="1" id="KW-0472">Membrane</keyword>
<protein>
    <recommendedName>
        <fullName evidence="4">Bacteriocin</fullName>
    </recommendedName>
</protein>
<accession>A0A0R1ERN5</accession>
<dbReference type="EMBL" id="AZCT01000012">
    <property type="protein sequence ID" value="KRK11989.1"/>
    <property type="molecule type" value="Genomic_DNA"/>
</dbReference>
<feature type="transmembrane region" description="Helical" evidence="1">
    <location>
        <begin position="26"/>
        <end position="57"/>
    </location>
</feature>
<dbReference type="Proteomes" id="UP000051984">
    <property type="component" value="Unassembled WGS sequence"/>
</dbReference>
<dbReference type="InterPro" id="IPR023991">
    <property type="entry name" value="Bacteriocin_IIb_lactobn/cerein"/>
</dbReference>
<name>A0A0R1ERN5_LACZE</name>
<evidence type="ECO:0000313" key="3">
    <source>
        <dbReference type="Proteomes" id="UP000051984"/>
    </source>
</evidence>
<evidence type="ECO:0008006" key="4">
    <source>
        <dbReference type="Google" id="ProtNLM"/>
    </source>
</evidence>
<dbReference type="RefSeq" id="WP_010492380.1">
    <property type="nucleotide sequence ID" value="NZ_AZCT01000012.1"/>
</dbReference>
<comment type="caution">
    <text evidence="2">The sequence shown here is derived from an EMBL/GenBank/DDBJ whole genome shotgun (WGS) entry which is preliminary data.</text>
</comment>
<proteinExistence type="predicted"/>
<gene>
    <name evidence="2" type="ORF">FD51_GL000779</name>
</gene>
<dbReference type="NCBIfam" id="TIGR03949">
    <property type="entry name" value="bact_IIb_cerein"/>
    <property type="match status" value="1"/>
</dbReference>
<keyword evidence="1" id="KW-1133">Transmembrane helix</keyword>
<organism evidence="2 3">
    <name type="scientific">Lacticaseibacillus zeae DSM 20178 = KCTC 3804</name>
    <dbReference type="NCBI Taxonomy" id="1423816"/>
    <lineage>
        <taxon>Bacteria</taxon>
        <taxon>Bacillati</taxon>
        <taxon>Bacillota</taxon>
        <taxon>Bacilli</taxon>
        <taxon>Lactobacillales</taxon>
        <taxon>Lactobacillaceae</taxon>
        <taxon>Lacticaseibacillus</taxon>
    </lineage>
</organism>
<dbReference type="AlphaFoldDB" id="A0A0R1ERN5"/>
<dbReference type="PATRIC" id="fig|1423816.3.peg.793"/>
<evidence type="ECO:0000256" key="1">
    <source>
        <dbReference type="SAM" id="Phobius"/>
    </source>
</evidence>
<keyword evidence="1" id="KW-0812">Transmembrane</keyword>
<evidence type="ECO:0000313" key="2">
    <source>
        <dbReference type="EMBL" id="KRK11989.1"/>
    </source>
</evidence>
<sequence length="60" mass="6157">MDIKDLSLNRFNDLSKDELANVGGGLFPIVIAGVAITKGMAWGAGALAAGIGTGYLINKH</sequence>